<feature type="region of interest" description="Disordered" evidence="1">
    <location>
        <begin position="120"/>
        <end position="163"/>
    </location>
</feature>
<protein>
    <submittedName>
        <fullName evidence="2">Uncharacterized protein</fullName>
    </submittedName>
</protein>
<evidence type="ECO:0000313" key="2">
    <source>
        <dbReference type="EMBL" id="KAK3230648.1"/>
    </source>
</evidence>
<keyword evidence="3" id="KW-1185">Reference proteome</keyword>
<evidence type="ECO:0000313" key="3">
    <source>
        <dbReference type="Proteomes" id="UP001281410"/>
    </source>
</evidence>
<comment type="caution">
    <text evidence="2">The sequence shown here is derived from an EMBL/GenBank/DDBJ whole genome shotgun (WGS) entry which is preliminary data.</text>
</comment>
<dbReference type="EMBL" id="JANJYJ010000001">
    <property type="protein sequence ID" value="KAK3230648.1"/>
    <property type="molecule type" value="Genomic_DNA"/>
</dbReference>
<evidence type="ECO:0000256" key="1">
    <source>
        <dbReference type="SAM" id="MobiDB-lite"/>
    </source>
</evidence>
<proteinExistence type="predicted"/>
<dbReference type="AlphaFoldDB" id="A0AAE0EJC6"/>
<dbReference type="Pfam" id="PF05340">
    <property type="entry name" value="DUF740"/>
    <property type="match status" value="1"/>
</dbReference>
<organism evidence="2 3">
    <name type="scientific">Dipteronia sinensis</name>
    <dbReference type="NCBI Taxonomy" id="43782"/>
    <lineage>
        <taxon>Eukaryota</taxon>
        <taxon>Viridiplantae</taxon>
        <taxon>Streptophyta</taxon>
        <taxon>Embryophyta</taxon>
        <taxon>Tracheophyta</taxon>
        <taxon>Spermatophyta</taxon>
        <taxon>Magnoliopsida</taxon>
        <taxon>eudicotyledons</taxon>
        <taxon>Gunneridae</taxon>
        <taxon>Pentapetalae</taxon>
        <taxon>rosids</taxon>
        <taxon>malvids</taxon>
        <taxon>Sapindales</taxon>
        <taxon>Sapindaceae</taxon>
        <taxon>Hippocastanoideae</taxon>
        <taxon>Acereae</taxon>
        <taxon>Dipteronia</taxon>
    </lineage>
</organism>
<dbReference type="InterPro" id="IPR008004">
    <property type="entry name" value="OCTOPUS-like"/>
</dbReference>
<dbReference type="PANTHER" id="PTHR35995:SF1">
    <property type="entry name" value="OS04G0690500 PROTEIN"/>
    <property type="match status" value="1"/>
</dbReference>
<sequence length="219" mass="24982">MMNNNGYGGDESNAYCYFHPKEFVVGVCPLCLNERLLVLASSKQSSHNKKKKPPKIFALGSLFNRFEFRHWKSDADHNYACSSSQEESFISIKFEEDGAASWEKGTVSKVVSMEEHCNNMSSWSSKDHHHQYPNKHNNNNNKNNKNKTSQSQSVVEHGKPRAPLRWRKRIGHLMQLLRWKRSSKVAVESGGGVKVMRKGWIRTLTKRGPSRNKPPAGIV</sequence>
<name>A0AAE0EJC6_9ROSI</name>
<feature type="compositionally biased region" description="Low complexity" evidence="1">
    <location>
        <begin position="134"/>
        <end position="147"/>
    </location>
</feature>
<reference evidence="2" key="1">
    <citation type="journal article" date="2023" name="Plant J.">
        <title>Genome sequences and population genomics provide insights into the demographic history, inbreeding, and mutation load of two 'living fossil' tree species of Dipteronia.</title>
        <authorList>
            <person name="Feng Y."/>
            <person name="Comes H.P."/>
            <person name="Chen J."/>
            <person name="Zhu S."/>
            <person name="Lu R."/>
            <person name="Zhang X."/>
            <person name="Li P."/>
            <person name="Qiu J."/>
            <person name="Olsen K.M."/>
            <person name="Qiu Y."/>
        </authorList>
    </citation>
    <scope>NUCLEOTIDE SEQUENCE</scope>
    <source>
        <strain evidence="2">NBL</strain>
    </source>
</reference>
<accession>A0AAE0EJC6</accession>
<gene>
    <name evidence="2" type="ORF">Dsin_002529</name>
</gene>
<dbReference type="Proteomes" id="UP001281410">
    <property type="component" value="Unassembled WGS sequence"/>
</dbReference>
<dbReference type="PANTHER" id="PTHR35995">
    <property type="entry name" value="OS04G0690500 PROTEIN"/>
    <property type="match status" value="1"/>
</dbReference>